<dbReference type="GO" id="GO:0003712">
    <property type="term" value="F:transcription coregulator activity"/>
    <property type="evidence" value="ECO:0007669"/>
    <property type="project" value="UniProtKB-UniRule"/>
</dbReference>
<dbReference type="Pfam" id="PF08638">
    <property type="entry name" value="Med14"/>
    <property type="match status" value="1"/>
</dbReference>
<dbReference type="GO" id="GO:0070847">
    <property type="term" value="C:core mediator complex"/>
    <property type="evidence" value="ECO:0007669"/>
    <property type="project" value="TreeGrafter"/>
</dbReference>
<keyword evidence="11" id="KW-1185">Reference proteome</keyword>
<dbReference type="Proteomes" id="UP001489004">
    <property type="component" value="Unassembled WGS sequence"/>
</dbReference>
<comment type="function">
    <text evidence="7">Component of the Mediator complex, a coactivator involved in the regulated transcription of nearly all RNA polymerase II-dependent genes. Mediator functions as a bridge to convey information from gene-specific regulatory proteins to the basal RNA polymerase II transcription machinery. Mediator is recruited to promoters by direct interactions with regulatory proteins and serves as a scaffold for the assembly of a functional preinitiation complex with RNA polymerase II and the general transcription factors.</text>
</comment>
<feature type="region of interest" description="Disordered" evidence="8">
    <location>
        <begin position="656"/>
        <end position="688"/>
    </location>
</feature>
<evidence type="ECO:0000256" key="2">
    <source>
        <dbReference type="ARBA" id="ARBA00007813"/>
    </source>
</evidence>
<sequence length="882" mass="94163">MAEQQYQQLLSGALRLTNLQQVATNVVEGSQNELQQLVHQLPGQSDADRKQALLLHLHGTRQRLLRLLVVSQWANKAKAVVECGKVLDVTARHAHTLSEAADKLVELHEELENTRTPIFDVPTALDVLQTGSYNILPQIIEDLRPPVPPPPRKRRAAVRLLDQLLRSQLLKEDLPLGVEVVTVSGGSAVLRSEGEYEAKLTLDGAGASGAVAGPATDTEASSRKPEKWRWRLLSFTMLPGYSDGRLLWPQQSSQLQAAIESRMWAAANVDHPLQIMHNVLQGVAGRLLLNEAVTAVRALLASGGRWHGHARMDTASHYSTGIRLSYWLQAAACNAHIQLAALALALESRGRLAAQNATSALRSAHTASHRPFRSSTSARAGEASQHGPPIEATSTLAAAEAASASPPSAAAVPSGALPTPELQLCHGGAVLLTVKVQLHTGRFLLRSAEVLEGEASLDSAAQLKQEEEKLAAIQNAALRDRAVLPAGTTPVQAATERIAAALEDLTQKRLYRDLFAQLVAAARALGLHAAPLSARTLRAFMDANPFAPKTHAPNAILAFSPPPQLPAIMTSAPTSALTSANASCNARGLVLQVLKMVQVPAILPDLEVDDGGHRAHMAAVIRWCQERMVWEQLRLHLQLLDLPYSEELTARPSKAQASNLAEVVDPRPARPPLQSSAETSGGPAEGPAADELVALDRSMWLDSFRMLEQLDAALPATASSTARGAGAAGAPLGTGPEADAAEVALVRCQVELRPQLPAPVLRVLEEMADEGEEALLLDALCIVGPPLLAVLRTLQPEQLLRAGLVPADVTLAMPNAPYKAQMAVHQGGSIRLLVKLQFCGFGLTWLALDSAAGPNAQVKQPALQHIPGPVFWVRSLRHCLAV</sequence>
<gene>
    <name evidence="10" type="ORF">WJX72_006563</name>
</gene>
<feature type="domain" description="Mediator complex subunit MED14 N-terminal" evidence="9">
    <location>
        <begin position="18"/>
        <end position="203"/>
    </location>
</feature>
<accession>A0AAW1PAX6</accession>
<reference evidence="10 11" key="1">
    <citation type="journal article" date="2024" name="Nat. Commun.">
        <title>Phylogenomics reveals the evolutionary origins of lichenization in chlorophyte algae.</title>
        <authorList>
            <person name="Puginier C."/>
            <person name="Libourel C."/>
            <person name="Otte J."/>
            <person name="Skaloud P."/>
            <person name="Haon M."/>
            <person name="Grisel S."/>
            <person name="Petersen M."/>
            <person name="Berrin J.G."/>
            <person name="Delaux P.M."/>
            <person name="Dal Grande F."/>
            <person name="Keller J."/>
        </authorList>
    </citation>
    <scope>NUCLEOTIDE SEQUENCE [LARGE SCALE GENOMIC DNA]</scope>
    <source>
        <strain evidence="10 11">SAG 2043</strain>
    </source>
</reference>
<comment type="subcellular location">
    <subcellularLocation>
        <location evidence="1 7">Nucleus</location>
    </subcellularLocation>
</comment>
<name>A0AAW1PAX6_9CHLO</name>
<evidence type="ECO:0000256" key="3">
    <source>
        <dbReference type="ARBA" id="ARBA00023015"/>
    </source>
</evidence>
<keyword evidence="3 7" id="KW-0805">Transcription regulation</keyword>
<evidence type="ECO:0000313" key="11">
    <source>
        <dbReference type="Proteomes" id="UP001489004"/>
    </source>
</evidence>
<dbReference type="PANTHER" id="PTHR12809">
    <property type="entry name" value="MEDIATOR COMPLEX SUBUNIT"/>
    <property type="match status" value="1"/>
</dbReference>
<keyword evidence="6 7" id="KW-0539">Nucleus</keyword>
<dbReference type="GO" id="GO:0016592">
    <property type="term" value="C:mediator complex"/>
    <property type="evidence" value="ECO:0007669"/>
    <property type="project" value="UniProtKB-UniRule"/>
</dbReference>
<evidence type="ECO:0000256" key="8">
    <source>
        <dbReference type="SAM" id="MobiDB-lite"/>
    </source>
</evidence>
<comment type="caution">
    <text evidence="10">The sequence shown here is derived from an EMBL/GenBank/DDBJ whole genome shotgun (WGS) entry which is preliminary data.</text>
</comment>
<dbReference type="InterPro" id="IPR013947">
    <property type="entry name" value="Mediator_Med14"/>
</dbReference>
<dbReference type="GO" id="GO:0006357">
    <property type="term" value="P:regulation of transcription by RNA polymerase II"/>
    <property type="evidence" value="ECO:0007669"/>
    <property type="project" value="InterPro"/>
</dbReference>
<evidence type="ECO:0000256" key="4">
    <source>
        <dbReference type="ARBA" id="ARBA00023159"/>
    </source>
</evidence>
<comment type="subunit">
    <text evidence="7">Component of the Mediator complex.</text>
</comment>
<organism evidence="10 11">
    <name type="scientific">[Myrmecia] bisecta</name>
    <dbReference type="NCBI Taxonomy" id="41462"/>
    <lineage>
        <taxon>Eukaryota</taxon>
        <taxon>Viridiplantae</taxon>
        <taxon>Chlorophyta</taxon>
        <taxon>core chlorophytes</taxon>
        <taxon>Trebouxiophyceae</taxon>
        <taxon>Trebouxiales</taxon>
        <taxon>Trebouxiaceae</taxon>
        <taxon>Myrmecia</taxon>
    </lineage>
</organism>
<evidence type="ECO:0000256" key="1">
    <source>
        <dbReference type="ARBA" id="ARBA00004123"/>
    </source>
</evidence>
<dbReference type="InterPro" id="IPR055122">
    <property type="entry name" value="Med14_N"/>
</dbReference>
<dbReference type="PANTHER" id="PTHR12809:SF2">
    <property type="entry name" value="MEDIATOR OF RNA POLYMERASE II TRANSCRIPTION SUBUNIT 14"/>
    <property type="match status" value="1"/>
</dbReference>
<dbReference type="EMBL" id="JALJOR010000015">
    <property type="protein sequence ID" value="KAK9805588.1"/>
    <property type="molecule type" value="Genomic_DNA"/>
</dbReference>
<evidence type="ECO:0000256" key="5">
    <source>
        <dbReference type="ARBA" id="ARBA00023163"/>
    </source>
</evidence>
<evidence type="ECO:0000259" key="9">
    <source>
        <dbReference type="Pfam" id="PF08638"/>
    </source>
</evidence>
<evidence type="ECO:0000313" key="10">
    <source>
        <dbReference type="EMBL" id="KAK9805588.1"/>
    </source>
</evidence>
<proteinExistence type="inferred from homology"/>
<comment type="similarity">
    <text evidence="2 7">Belongs to the Mediator complex subunit 14 family.</text>
</comment>
<protein>
    <recommendedName>
        <fullName evidence="7">Mediator of RNA polymerase II transcription subunit 14</fullName>
    </recommendedName>
    <alternativeName>
        <fullName evidence="7">Mediator complex subunit 14</fullName>
    </alternativeName>
</protein>
<keyword evidence="4 7" id="KW-0010">Activator</keyword>
<evidence type="ECO:0000256" key="7">
    <source>
        <dbReference type="RuleBase" id="RU365082"/>
    </source>
</evidence>
<keyword evidence="5 7" id="KW-0804">Transcription</keyword>
<evidence type="ECO:0000256" key="6">
    <source>
        <dbReference type="ARBA" id="ARBA00023242"/>
    </source>
</evidence>
<feature type="region of interest" description="Disordered" evidence="8">
    <location>
        <begin position="360"/>
        <end position="389"/>
    </location>
</feature>
<dbReference type="AlphaFoldDB" id="A0AAW1PAX6"/>